<dbReference type="SMART" id="SM00342">
    <property type="entry name" value="HTH_ARAC"/>
    <property type="match status" value="1"/>
</dbReference>
<keyword evidence="1" id="KW-0805">Transcription regulation</keyword>
<comment type="caution">
    <text evidence="5">The sequence shown here is derived from an EMBL/GenBank/DDBJ whole genome shotgun (WGS) entry which is preliminary data.</text>
</comment>
<dbReference type="PROSITE" id="PS01124">
    <property type="entry name" value="HTH_ARAC_FAMILY_2"/>
    <property type="match status" value="1"/>
</dbReference>
<evidence type="ECO:0000256" key="2">
    <source>
        <dbReference type="ARBA" id="ARBA00023125"/>
    </source>
</evidence>
<dbReference type="PANTHER" id="PTHR46796:SF13">
    <property type="entry name" value="HTH-TYPE TRANSCRIPTIONAL ACTIVATOR RHAS"/>
    <property type="match status" value="1"/>
</dbReference>
<dbReference type="InterPro" id="IPR018062">
    <property type="entry name" value="HTH_AraC-typ_CS"/>
</dbReference>
<dbReference type="Proteomes" id="UP000295418">
    <property type="component" value="Unassembled WGS sequence"/>
</dbReference>
<evidence type="ECO:0000313" key="5">
    <source>
        <dbReference type="EMBL" id="TCZ76407.1"/>
    </source>
</evidence>
<dbReference type="PANTHER" id="PTHR46796">
    <property type="entry name" value="HTH-TYPE TRANSCRIPTIONAL ACTIVATOR RHAS-RELATED"/>
    <property type="match status" value="1"/>
</dbReference>
<accession>A0A4R4EAU3</accession>
<proteinExistence type="predicted"/>
<sequence>MGILKLQQGEQKFKLTRHAPSSPELNYFVKHFWIIQWDLCERDEHVQAVIPNPCANLVVEPNQTAIYGVSSHKFTHRIEGKGSVCGVKFRPGGLYPFVQIPLSQLTNRSMPIHTITPITPSRIEAELLTIQDASKMAECAEFYLFPKLPSPDPSVMLVNQIVDYISTNQDLTRVDQVSDYFDINARQLQRLFNQYVGVPPKWVIKINRLQNAAESMDYNDYNDLINLSNDLGYYDQSHFIKDFKSIIGLTPDEYIKQRQPI</sequence>
<evidence type="ECO:0000256" key="1">
    <source>
        <dbReference type="ARBA" id="ARBA00023015"/>
    </source>
</evidence>
<dbReference type="Pfam" id="PF12833">
    <property type="entry name" value="HTH_18"/>
    <property type="match status" value="1"/>
</dbReference>
<gene>
    <name evidence="5" type="ORF">E0485_13920</name>
</gene>
<keyword evidence="2" id="KW-0238">DNA-binding</keyword>
<dbReference type="InterPro" id="IPR009057">
    <property type="entry name" value="Homeodomain-like_sf"/>
</dbReference>
<dbReference type="Gene3D" id="1.10.10.60">
    <property type="entry name" value="Homeodomain-like"/>
    <property type="match status" value="1"/>
</dbReference>
<dbReference type="OrthoDB" id="323290at2"/>
<dbReference type="EMBL" id="SKFG01000013">
    <property type="protein sequence ID" value="TCZ76407.1"/>
    <property type="molecule type" value="Genomic_DNA"/>
</dbReference>
<organism evidence="5 6">
    <name type="scientific">Paenibacillus albiflavus</name>
    <dbReference type="NCBI Taxonomy" id="2545760"/>
    <lineage>
        <taxon>Bacteria</taxon>
        <taxon>Bacillati</taxon>
        <taxon>Bacillota</taxon>
        <taxon>Bacilli</taxon>
        <taxon>Bacillales</taxon>
        <taxon>Paenibacillaceae</taxon>
        <taxon>Paenibacillus</taxon>
    </lineage>
</organism>
<dbReference type="GO" id="GO:0043565">
    <property type="term" value="F:sequence-specific DNA binding"/>
    <property type="evidence" value="ECO:0007669"/>
    <property type="project" value="InterPro"/>
</dbReference>
<dbReference type="InterPro" id="IPR050204">
    <property type="entry name" value="AraC_XylS_family_regulators"/>
</dbReference>
<evidence type="ECO:0000259" key="4">
    <source>
        <dbReference type="PROSITE" id="PS01124"/>
    </source>
</evidence>
<dbReference type="GO" id="GO:0003700">
    <property type="term" value="F:DNA-binding transcription factor activity"/>
    <property type="evidence" value="ECO:0007669"/>
    <property type="project" value="InterPro"/>
</dbReference>
<dbReference type="Pfam" id="PF20240">
    <property type="entry name" value="DUF6597"/>
    <property type="match status" value="1"/>
</dbReference>
<evidence type="ECO:0000256" key="3">
    <source>
        <dbReference type="ARBA" id="ARBA00023163"/>
    </source>
</evidence>
<name>A0A4R4EAU3_9BACL</name>
<protein>
    <submittedName>
        <fullName evidence="5">AraC family transcriptional regulator</fullName>
    </submittedName>
</protein>
<dbReference type="AlphaFoldDB" id="A0A4R4EAU3"/>
<keyword evidence="3" id="KW-0804">Transcription</keyword>
<feature type="domain" description="HTH araC/xylS-type" evidence="4">
    <location>
        <begin position="159"/>
        <end position="257"/>
    </location>
</feature>
<evidence type="ECO:0000313" key="6">
    <source>
        <dbReference type="Proteomes" id="UP000295418"/>
    </source>
</evidence>
<dbReference type="PROSITE" id="PS00041">
    <property type="entry name" value="HTH_ARAC_FAMILY_1"/>
    <property type="match status" value="1"/>
</dbReference>
<dbReference type="InterPro" id="IPR018060">
    <property type="entry name" value="HTH_AraC"/>
</dbReference>
<dbReference type="InterPro" id="IPR046532">
    <property type="entry name" value="DUF6597"/>
</dbReference>
<reference evidence="5 6" key="1">
    <citation type="submission" date="2019-03" db="EMBL/GenBank/DDBJ databases">
        <authorList>
            <person name="Kim M.K.M."/>
        </authorList>
    </citation>
    <scope>NUCLEOTIDE SEQUENCE [LARGE SCALE GENOMIC DNA]</scope>
    <source>
        <strain evidence="5 6">18JY21-1</strain>
    </source>
</reference>
<dbReference type="SUPFAM" id="SSF46689">
    <property type="entry name" value="Homeodomain-like"/>
    <property type="match status" value="1"/>
</dbReference>
<keyword evidence="6" id="KW-1185">Reference proteome</keyword>